<evidence type="ECO:0000256" key="5">
    <source>
        <dbReference type="ARBA" id="ARBA00023242"/>
    </source>
</evidence>
<keyword evidence="2" id="KW-0805">Transcription regulation</keyword>
<evidence type="ECO:0000256" key="1">
    <source>
        <dbReference type="ARBA" id="ARBA00004123"/>
    </source>
</evidence>
<dbReference type="EMBL" id="JAPMSZ010000005">
    <property type="protein sequence ID" value="KAJ5101873.1"/>
    <property type="molecule type" value="Genomic_DNA"/>
</dbReference>
<gene>
    <name evidence="8" type="ORF">NUU61_004095</name>
</gene>
<dbReference type="GeneID" id="81393845"/>
<feature type="region of interest" description="Disordered" evidence="6">
    <location>
        <begin position="56"/>
        <end position="80"/>
    </location>
</feature>
<evidence type="ECO:0000256" key="6">
    <source>
        <dbReference type="SAM" id="MobiDB-lite"/>
    </source>
</evidence>
<dbReference type="CDD" id="cd00067">
    <property type="entry name" value="GAL4"/>
    <property type="match status" value="1"/>
</dbReference>
<reference evidence="8" key="2">
    <citation type="journal article" date="2023" name="IMA Fungus">
        <title>Comparative genomic study of the Penicillium genus elucidates a diverse pangenome and 15 lateral gene transfer events.</title>
        <authorList>
            <person name="Petersen C."/>
            <person name="Sorensen T."/>
            <person name="Nielsen M.R."/>
            <person name="Sondergaard T.E."/>
            <person name="Sorensen J.L."/>
            <person name="Fitzpatrick D.A."/>
            <person name="Frisvad J.C."/>
            <person name="Nielsen K.L."/>
        </authorList>
    </citation>
    <scope>NUCLEOTIDE SEQUENCE</scope>
    <source>
        <strain evidence="8">IBT 34128</strain>
    </source>
</reference>
<dbReference type="PROSITE" id="PS50048">
    <property type="entry name" value="ZN2_CY6_FUNGAL_2"/>
    <property type="match status" value="1"/>
</dbReference>
<evidence type="ECO:0000259" key="7">
    <source>
        <dbReference type="PROSITE" id="PS50048"/>
    </source>
</evidence>
<feature type="non-terminal residue" evidence="8">
    <location>
        <position position="1"/>
    </location>
</feature>
<comment type="caution">
    <text evidence="8">The sequence shown here is derived from an EMBL/GenBank/DDBJ whole genome shotgun (WGS) entry which is preliminary data.</text>
</comment>
<keyword evidence="3" id="KW-0238">DNA-binding</keyword>
<proteinExistence type="predicted"/>
<dbReference type="GO" id="GO:0000981">
    <property type="term" value="F:DNA-binding transcription factor activity, RNA polymerase II-specific"/>
    <property type="evidence" value="ECO:0007669"/>
    <property type="project" value="InterPro"/>
</dbReference>
<dbReference type="InterPro" id="IPR021858">
    <property type="entry name" value="Fun_TF"/>
</dbReference>
<evidence type="ECO:0000313" key="9">
    <source>
        <dbReference type="Proteomes" id="UP001141434"/>
    </source>
</evidence>
<dbReference type="PANTHER" id="PTHR37534:SF7">
    <property type="entry name" value="TRANSCRIPTIONAL ACTIVATOR PROTEIN UGA3"/>
    <property type="match status" value="1"/>
</dbReference>
<dbReference type="GO" id="GO:0008270">
    <property type="term" value="F:zinc ion binding"/>
    <property type="evidence" value="ECO:0007669"/>
    <property type="project" value="InterPro"/>
</dbReference>
<evidence type="ECO:0000256" key="4">
    <source>
        <dbReference type="ARBA" id="ARBA00023163"/>
    </source>
</evidence>
<reference evidence="8" key="1">
    <citation type="submission" date="2022-11" db="EMBL/GenBank/DDBJ databases">
        <authorList>
            <person name="Petersen C."/>
        </authorList>
    </citation>
    <scope>NUCLEOTIDE SEQUENCE</scope>
    <source>
        <strain evidence="8">IBT 34128</strain>
    </source>
</reference>
<evidence type="ECO:0000256" key="2">
    <source>
        <dbReference type="ARBA" id="ARBA00023015"/>
    </source>
</evidence>
<dbReference type="GO" id="GO:0045944">
    <property type="term" value="P:positive regulation of transcription by RNA polymerase II"/>
    <property type="evidence" value="ECO:0007669"/>
    <property type="project" value="TreeGrafter"/>
</dbReference>
<dbReference type="InterPro" id="IPR036864">
    <property type="entry name" value="Zn2-C6_fun-type_DNA-bd_sf"/>
</dbReference>
<dbReference type="Pfam" id="PF11951">
    <property type="entry name" value="Fungal_trans_2"/>
    <property type="match status" value="1"/>
</dbReference>
<dbReference type="OrthoDB" id="648861at2759"/>
<keyword evidence="5" id="KW-0539">Nucleus</keyword>
<dbReference type="RefSeq" id="XP_056512704.1">
    <property type="nucleotide sequence ID" value="XM_056654677.1"/>
</dbReference>
<keyword evidence="4" id="KW-0804">Transcription</keyword>
<dbReference type="AlphaFoldDB" id="A0A9W9FKH0"/>
<evidence type="ECO:0000313" key="8">
    <source>
        <dbReference type="EMBL" id="KAJ5101873.1"/>
    </source>
</evidence>
<feature type="domain" description="Zn(2)-C6 fungal-type" evidence="7">
    <location>
        <begin position="17"/>
        <end position="47"/>
    </location>
</feature>
<organism evidence="8 9">
    <name type="scientific">Penicillium alfredii</name>
    <dbReference type="NCBI Taxonomy" id="1506179"/>
    <lineage>
        <taxon>Eukaryota</taxon>
        <taxon>Fungi</taxon>
        <taxon>Dikarya</taxon>
        <taxon>Ascomycota</taxon>
        <taxon>Pezizomycotina</taxon>
        <taxon>Eurotiomycetes</taxon>
        <taxon>Eurotiomycetidae</taxon>
        <taxon>Eurotiales</taxon>
        <taxon>Aspergillaceae</taxon>
        <taxon>Penicillium</taxon>
    </lineage>
</organism>
<dbReference type="Pfam" id="PF00172">
    <property type="entry name" value="Zn_clus"/>
    <property type="match status" value="1"/>
</dbReference>
<name>A0A9W9FKH0_9EURO</name>
<sequence length="670" mass="73756">VPKARGAGRSGPRRRTGCLTCRARKVRCDESKPSCSNCDRLRLRCVYKPPIALDSWASSSRPSSESTIPAPTASPAAPAPAMGRVPAAAAAAAAAATTASQRSPDLNFFNTVLRSDEHSQTISAPTNPLQRLNTDPNSYPMDLGGAFDMLGFMGGITSELEQKHLDLTSGLAAEFTASPSSHSIPAGIASNGVEETALAVNRHTPLSPASVSDAATTRGSWSDAGTSYEDQLLQQFLVMEPPAAIFAPVAMEWKYVRPAIVAHAREFSPLLNAVYCYVDIHTAMAERKRWRWAPTYYRVSSSEMQACLLGEVAESTLVKVFAAVFLLMLSEVFSSPELCAPGTSYLHSAYLLLQRFHGRTRSWTGLGHLLVSWISLLDVKSLIAGREGDPLIELGNPPENGTAAKPFEIHSPRTPRMAVSADDKKLEEGTEDTFHSPGYLVYEAIVGPAFRFYVQAQQIVRRIVCIDLHHRSRGTLSDEFEVLQIAHKVGADLEMLWHRRPPVIDVYERPEALIDTLCTPVAVEVCRTFRQYVANFLANFIYLHRVAFAIYPRTDRVNGAVDQIIQLATVESAGAAVTSARHLPVSFLWPLFVAGLEGSHEQRQWIIHEMQRMAAAPESDDPAASPDRHPTADKVLLLLEEMTRRQDASRTWADSRCVRRELFSDFYVMI</sequence>
<accession>A0A9W9FKH0</accession>
<dbReference type="SUPFAM" id="SSF57701">
    <property type="entry name" value="Zn2/Cys6 DNA-binding domain"/>
    <property type="match status" value="1"/>
</dbReference>
<dbReference type="Proteomes" id="UP001141434">
    <property type="component" value="Unassembled WGS sequence"/>
</dbReference>
<protein>
    <recommendedName>
        <fullName evidence="7">Zn(2)-C6 fungal-type domain-containing protein</fullName>
    </recommendedName>
</protein>
<keyword evidence="9" id="KW-1185">Reference proteome</keyword>
<dbReference type="Gene3D" id="4.10.240.10">
    <property type="entry name" value="Zn(2)-C6 fungal-type DNA-binding domain"/>
    <property type="match status" value="1"/>
</dbReference>
<comment type="subcellular location">
    <subcellularLocation>
        <location evidence="1">Nucleus</location>
    </subcellularLocation>
</comment>
<dbReference type="SMART" id="SM00066">
    <property type="entry name" value="GAL4"/>
    <property type="match status" value="1"/>
</dbReference>
<dbReference type="GO" id="GO:0005634">
    <property type="term" value="C:nucleus"/>
    <property type="evidence" value="ECO:0007669"/>
    <property type="project" value="UniProtKB-SubCell"/>
</dbReference>
<dbReference type="PROSITE" id="PS00463">
    <property type="entry name" value="ZN2_CY6_FUNGAL_1"/>
    <property type="match status" value="1"/>
</dbReference>
<dbReference type="GO" id="GO:0000976">
    <property type="term" value="F:transcription cis-regulatory region binding"/>
    <property type="evidence" value="ECO:0007669"/>
    <property type="project" value="TreeGrafter"/>
</dbReference>
<evidence type="ECO:0000256" key="3">
    <source>
        <dbReference type="ARBA" id="ARBA00023125"/>
    </source>
</evidence>
<dbReference type="PANTHER" id="PTHR37534">
    <property type="entry name" value="TRANSCRIPTIONAL ACTIVATOR PROTEIN UGA3"/>
    <property type="match status" value="1"/>
</dbReference>
<dbReference type="InterPro" id="IPR001138">
    <property type="entry name" value="Zn2Cys6_DnaBD"/>
</dbReference>